<dbReference type="EMBL" id="GL385396">
    <property type="protein sequence ID" value="EJT78744.1"/>
    <property type="molecule type" value="Genomic_DNA"/>
</dbReference>
<reference evidence="1" key="3">
    <citation type="submission" date="2010-09" db="EMBL/GenBank/DDBJ databases">
        <title>Annotation of Gaeumannomyces graminis var. tritici R3-111a-1.</title>
        <authorList>
            <consortium name="The Broad Institute Genome Sequencing Platform"/>
            <person name="Ma L.-J."/>
            <person name="Dead R."/>
            <person name="Young S.K."/>
            <person name="Zeng Q."/>
            <person name="Gargeya S."/>
            <person name="Fitzgerald M."/>
            <person name="Haas B."/>
            <person name="Abouelleil A."/>
            <person name="Alvarado L."/>
            <person name="Arachchi H.M."/>
            <person name="Berlin A."/>
            <person name="Brown A."/>
            <person name="Chapman S.B."/>
            <person name="Chen Z."/>
            <person name="Dunbar C."/>
            <person name="Freedman E."/>
            <person name="Gearin G."/>
            <person name="Gellesch M."/>
            <person name="Goldberg J."/>
            <person name="Griggs A."/>
            <person name="Gujja S."/>
            <person name="Heiman D."/>
            <person name="Howarth C."/>
            <person name="Larson L."/>
            <person name="Lui A."/>
            <person name="MacDonald P.J.P."/>
            <person name="Mehta T."/>
            <person name="Montmayeur A."/>
            <person name="Murphy C."/>
            <person name="Neiman D."/>
            <person name="Pearson M."/>
            <person name="Priest M."/>
            <person name="Roberts A."/>
            <person name="Saif S."/>
            <person name="Shea T."/>
            <person name="Shenoy N."/>
            <person name="Sisk P."/>
            <person name="Stolte C."/>
            <person name="Sykes S."/>
            <person name="Yandava C."/>
            <person name="Wortman J."/>
            <person name="Nusbaum C."/>
            <person name="Birren B."/>
        </authorList>
    </citation>
    <scope>NUCLEOTIDE SEQUENCE</scope>
    <source>
        <strain evidence="1">R3-111a-1</strain>
    </source>
</reference>
<evidence type="ECO:0000313" key="1">
    <source>
        <dbReference type="EMBL" id="EJT78744.1"/>
    </source>
</evidence>
<evidence type="ECO:0000313" key="2">
    <source>
        <dbReference type="EnsemblFungi" id="EJT78744"/>
    </source>
</evidence>
<dbReference type="VEuPathDB" id="FungiDB:GGTG_03842"/>
<reference evidence="1" key="2">
    <citation type="submission" date="2010-07" db="EMBL/GenBank/DDBJ databases">
        <authorList>
            <consortium name="The Broad Institute Genome Sequencing Platform"/>
            <consortium name="Broad Institute Genome Sequencing Center for Infectious Disease"/>
            <person name="Ma L.-J."/>
            <person name="Dead R."/>
            <person name="Young S."/>
            <person name="Zeng Q."/>
            <person name="Koehrsen M."/>
            <person name="Alvarado L."/>
            <person name="Berlin A."/>
            <person name="Chapman S.B."/>
            <person name="Chen Z."/>
            <person name="Freedman E."/>
            <person name="Gellesch M."/>
            <person name="Goldberg J."/>
            <person name="Griggs A."/>
            <person name="Gujja S."/>
            <person name="Heilman E.R."/>
            <person name="Heiman D."/>
            <person name="Hepburn T."/>
            <person name="Howarth C."/>
            <person name="Jen D."/>
            <person name="Larson L."/>
            <person name="Mehta T."/>
            <person name="Neiman D."/>
            <person name="Pearson M."/>
            <person name="Roberts A."/>
            <person name="Saif S."/>
            <person name="Shea T."/>
            <person name="Shenoy N."/>
            <person name="Sisk P."/>
            <person name="Stolte C."/>
            <person name="Sykes S."/>
            <person name="Walk T."/>
            <person name="White J."/>
            <person name="Yandava C."/>
            <person name="Haas B."/>
            <person name="Nusbaum C."/>
            <person name="Birren B."/>
        </authorList>
    </citation>
    <scope>NUCLEOTIDE SEQUENCE</scope>
    <source>
        <strain evidence="1">R3-111a-1</strain>
    </source>
</reference>
<sequence>MVQLPLTEPKVSSAEASVWDLGQWEFNWVAWARAARRGAGQPGVCYVWIFEL</sequence>
<reference evidence="2" key="4">
    <citation type="journal article" date="2015" name="G3 (Bethesda)">
        <title>Genome sequences of three phytopathogenic species of the Magnaporthaceae family of fungi.</title>
        <authorList>
            <person name="Okagaki L.H."/>
            <person name="Nunes C.C."/>
            <person name="Sailsbery J."/>
            <person name="Clay B."/>
            <person name="Brown D."/>
            <person name="John T."/>
            <person name="Oh Y."/>
            <person name="Young N."/>
            <person name="Fitzgerald M."/>
            <person name="Haas B.J."/>
            <person name="Zeng Q."/>
            <person name="Young S."/>
            <person name="Adiconis X."/>
            <person name="Fan L."/>
            <person name="Levin J.Z."/>
            <person name="Mitchell T.K."/>
            <person name="Okubara P.A."/>
            <person name="Farman M.L."/>
            <person name="Kohn L.M."/>
            <person name="Birren B."/>
            <person name="Ma L.-J."/>
            <person name="Dean R.A."/>
        </authorList>
    </citation>
    <scope>NUCLEOTIDE SEQUENCE</scope>
    <source>
        <strain evidence="2">R3-111a-1</strain>
    </source>
</reference>
<dbReference type="EnsemblFungi" id="EJT78744">
    <property type="protein sequence ID" value="EJT78744"/>
    <property type="gene ID" value="GGTG_03842"/>
</dbReference>
<accession>J3NRD8</accession>
<name>J3NRD8_GAET3</name>
<dbReference type="Proteomes" id="UP000006039">
    <property type="component" value="Unassembled WGS sequence"/>
</dbReference>
<gene>
    <name evidence="2" type="primary">20344300</name>
    <name evidence="1" type="ORF">GGTG_03842</name>
</gene>
<organism evidence="1">
    <name type="scientific">Gaeumannomyces tritici (strain R3-111a-1)</name>
    <name type="common">Wheat and barley take-all root rot fungus</name>
    <name type="synonym">Gaeumannomyces graminis var. tritici</name>
    <dbReference type="NCBI Taxonomy" id="644352"/>
    <lineage>
        <taxon>Eukaryota</taxon>
        <taxon>Fungi</taxon>
        <taxon>Dikarya</taxon>
        <taxon>Ascomycota</taxon>
        <taxon>Pezizomycotina</taxon>
        <taxon>Sordariomycetes</taxon>
        <taxon>Sordariomycetidae</taxon>
        <taxon>Magnaporthales</taxon>
        <taxon>Magnaporthaceae</taxon>
        <taxon>Gaeumannomyces</taxon>
    </lineage>
</organism>
<dbReference type="HOGENOM" id="CLU_3087353_0_0_1"/>
<proteinExistence type="predicted"/>
<dbReference type="GeneID" id="20344300"/>
<protein>
    <submittedName>
        <fullName evidence="1 2">Uncharacterized protein</fullName>
    </submittedName>
</protein>
<reference evidence="2" key="5">
    <citation type="submission" date="2018-04" db="UniProtKB">
        <authorList>
            <consortium name="EnsemblFungi"/>
        </authorList>
    </citation>
    <scope>IDENTIFICATION</scope>
    <source>
        <strain evidence="2">R3-111a-1</strain>
    </source>
</reference>
<dbReference type="RefSeq" id="XP_009219889.1">
    <property type="nucleotide sequence ID" value="XM_009221625.1"/>
</dbReference>
<evidence type="ECO:0000313" key="3">
    <source>
        <dbReference type="Proteomes" id="UP000006039"/>
    </source>
</evidence>
<dbReference type="AlphaFoldDB" id="J3NRD8"/>
<reference evidence="3" key="1">
    <citation type="submission" date="2010-07" db="EMBL/GenBank/DDBJ databases">
        <title>The genome sequence of Gaeumannomyces graminis var. tritici strain R3-111a-1.</title>
        <authorList>
            <consortium name="The Broad Institute Genome Sequencing Platform"/>
            <person name="Ma L.-J."/>
            <person name="Dead R."/>
            <person name="Young S."/>
            <person name="Zeng Q."/>
            <person name="Koehrsen M."/>
            <person name="Alvarado L."/>
            <person name="Berlin A."/>
            <person name="Chapman S.B."/>
            <person name="Chen Z."/>
            <person name="Freedman E."/>
            <person name="Gellesch M."/>
            <person name="Goldberg J."/>
            <person name="Griggs A."/>
            <person name="Gujja S."/>
            <person name="Heilman E.R."/>
            <person name="Heiman D."/>
            <person name="Hepburn T."/>
            <person name="Howarth C."/>
            <person name="Jen D."/>
            <person name="Larson L."/>
            <person name="Mehta T."/>
            <person name="Neiman D."/>
            <person name="Pearson M."/>
            <person name="Roberts A."/>
            <person name="Saif S."/>
            <person name="Shea T."/>
            <person name="Shenoy N."/>
            <person name="Sisk P."/>
            <person name="Stolte C."/>
            <person name="Sykes S."/>
            <person name="Walk T."/>
            <person name="White J."/>
            <person name="Yandava C."/>
            <person name="Haas B."/>
            <person name="Nusbaum C."/>
            <person name="Birren B."/>
        </authorList>
    </citation>
    <scope>NUCLEOTIDE SEQUENCE [LARGE SCALE GENOMIC DNA]</scope>
    <source>
        <strain evidence="3">R3-111a-1</strain>
    </source>
</reference>
<keyword evidence="3" id="KW-1185">Reference proteome</keyword>